<dbReference type="HOGENOM" id="CLU_3148399_0_0_6"/>
<dbReference type="PATRIC" id="fig|1217671.3.peg.152"/>
<organism evidence="1 2">
    <name type="scientific">Acinetobacter parvus NIPH 1103</name>
    <dbReference type="NCBI Taxonomy" id="1217671"/>
    <lineage>
        <taxon>Bacteria</taxon>
        <taxon>Pseudomonadati</taxon>
        <taxon>Pseudomonadota</taxon>
        <taxon>Gammaproteobacteria</taxon>
        <taxon>Moraxellales</taxon>
        <taxon>Moraxellaceae</taxon>
        <taxon>Acinetobacter</taxon>
    </lineage>
</organism>
<evidence type="ECO:0000313" key="2">
    <source>
        <dbReference type="Proteomes" id="UP000018426"/>
    </source>
</evidence>
<gene>
    <name evidence="1" type="ORF">F989_00159</name>
</gene>
<dbReference type="Proteomes" id="UP000018426">
    <property type="component" value="Unassembled WGS sequence"/>
</dbReference>
<evidence type="ECO:0000313" key="1">
    <source>
        <dbReference type="EMBL" id="ENU34804.1"/>
    </source>
</evidence>
<reference evidence="1 2" key="1">
    <citation type="submission" date="2013-02" db="EMBL/GenBank/DDBJ databases">
        <title>The Genome Sequence of Acinetobacter parvus NIPH 1103.</title>
        <authorList>
            <consortium name="The Broad Institute Genome Sequencing Platform"/>
            <consortium name="The Broad Institute Genome Sequencing Center for Infectious Disease"/>
            <person name="Cerqueira G."/>
            <person name="Feldgarden M."/>
            <person name="Courvalin P."/>
            <person name="Perichon B."/>
            <person name="Grillot-Courvalin C."/>
            <person name="Clermont D."/>
            <person name="Rocha E."/>
            <person name="Yoon E.-J."/>
            <person name="Nemec A."/>
            <person name="Walker B."/>
            <person name="Young S.K."/>
            <person name="Zeng Q."/>
            <person name="Gargeya S."/>
            <person name="Fitzgerald M."/>
            <person name="Haas B."/>
            <person name="Abouelleil A."/>
            <person name="Alvarado L."/>
            <person name="Arachchi H.M."/>
            <person name="Berlin A.M."/>
            <person name="Chapman S.B."/>
            <person name="Dewar J."/>
            <person name="Goldberg J."/>
            <person name="Griggs A."/>
            <person name="Gujja S."/>
            <person name="Hansen M."/>
            <person name="Howarth C."/>
            <person name="Imamovic A."/>
            <person name="Larimer J."/>
            <person name="McCowan C."/>
            <person name="Murphy C."/>
            <person name="Neiman D."/>
            <person name="Pearson M."/>
            <person name="Priest M."/>
            <person name="Roberts A."/>
            <person name="Saif S."/>
            <person name="Shea T."/>
            <person name="Sisk P."/>
            <person name="Sykes S."/>
            <person name="Wortman J."/>
            <person name="Nusbaum C."/>
            <person name="Birren B."/>
        </authorList>
    </citation>
    <scope>NUCLEOTIDE SEQUENCE [LARGE SCALE GENOMIC DNA]</scope>
    <source>
        <strain evidence="1 2">NIPH 1103</strain>
    </source>
</reference>
<dbReference type="RefSeq" id="WP_004676220.1">
    <property type="nucleotide sequence ID" value="NZ_KB849222.1"/>
</dbReference>
<comment type="caution">
    <text evidence="1">The sequence shown here is derived from an EMBL/GenBank/DDBJ whole genome shotgun (WGS) entry which is preliminary data.</text>
</comment>
<proteinExistence type="predicted"/>
<dbReference type="EMBL" id="APOL01000007">
    <property type="protein sequence ID" value="ENU34804.1"/>
    <property type="molecule type" value="Genomic_DNA"/>
</dbReference>
<name>N8RMM9_9GAMM</name>
<protein>
    <submittedName>
        <fullName evidence="1">Uncharacterized protein</fullName>
    </submittedName>
</protein>
<dbReference type="AlphaFoldDB" id="N8RMM9"/>
<sequence length="48" mass="5700">MELVYRGREIAFEEVCGIFLDPLLVEQLKKSIQEYELMKQDEAKYCIS</sequence>
<accession>N8RMM9</accession>